<proteinExistence type="predicted"/>
<dbReference type="GeneID" id="77237334"/>
<sequence length="84" mass="9359">MKRASFMIAGLLLIVGCQGIDSDLTEEQAKAIVMKHHGGTVEIISVTKEWNKYIVSWENEENCEWGKDTVNSKGEIEKGETSIC</sequence>
<name>A0A6I6UP81_9BACI</name>
<evidence type="ECO:0000313" key="1">
    <source>
        <dbReference type="EMBL" id="QHE60522.1"/>
    </source>
</evidence>
<dbReference type="PROSITE" id="PS51257">
    <property type="entry name" value="PROKAR_LIPOPROTEIN"/>
    <property type="match status" value="1"/>
</dbReference>
<evidence type="ECO:0000313" key="2">
    <source>
        <dbReference type="Proteomes" id="UP000465062"/>
    </source>
</evidence>
<dbReference type="RefSeq" id="WP_051758399.1">
    <property type="nucleotide sequence ID" value="NZ_CCDN010000002.1"/>
</dbReference>
<protein>
    <submittedName>
        <fullName evidence="1">Uncharacterized protein</fullName>
    </submittedName>
</protein>
<dbReference type="Proteomes" id="UP000465062">
    <property type="component" value="Chromosome"/>
</dbReference>
<dbReference type="KEGG" id="bvq:FHE72_05295"/>
<accession>A0A6I6UP81</accession>
<dbReference type="EMBL" id="CP047394">
    <property type="protein sequence ID" value="QHE60522.1"/>
    <property type="molecule type" value="Genomic_DNA"/>
</dbReference>
<organism evidence="1 2">
    <name type="scientific">Rossellomorea vietnamensis</name>
    <dbReference type="NCBI Taxonomy" id="218284"/>
    <lineage>
        <taxon>Bacteria</taxon>
        <taxon>Bacillati</taxon>
        <taxon>Bacillota</taxon>
        <taxon>Bacilli</taxon>
        <taxon>Bacillales</taxon>
        <taxon>Bacillaceae</taxon>
        <taxon>Rossellomorea</taxon>
    </lineage>
</organism>
<reference evidence="1 2" key="1">
    <citation type="submission" date="2019-06" db="EMBL/GenBank/DDBJ databases">
        <title>An operon consisting of a P-type ATPase gene and a transcriptional regular gene given the different cadmium resistance in Bacillus vietamensis 151-6 and Bacillus marisflavi 151-25.</title>
        <authorList>
            <person name="Yu X."/>
        </authorList>
    </citation>
    <scope>NUCLEOTIDE SEQUENCE [LARGE SCALE GENOMIC DNA]</scope>
    <source>
        <strain evidence="1 2">151-6</strain>
    </source>
</reference>
<dbReference type="AlphaFoldDB" id="A0A6I6UP81"/>
<gene>
    <name evidence="1" type="ORF">FHE72_05295</name>
</gene>